<keyword evidence="1" id="KW-0378">Hydrolase</keyword>
<gene>
    <name evidence="1" type="ORF">LXE91_03180</name>
</gene>
<proteinExistence type="predicted"/>
<dbReference type="GO" id="GO:0016787">
    <property type="term" value="F:hydrolase activity"/>
    <property type="evidence" value="ECO:0007669"/>
    <property type="project" value="UniProtKB-KW"/>
</dbReference>
<accession>A0A7Z1B807</accession>
<dbReference type="Proteomes" id="UP001220209">
    <property type="component" value="Chromosome 1"/>
</dbReference>
<name>A0A7Z1B807_9BURK</name>
<dbReference type="NCBIfam" id="NF040692">
    <property type="entry name" value="recomb_assoc"/>
    <property type="match status" value="1"/>
</dbReference>
<dbReference type="RefSeq" id="WP_012431293.1">
    <property type="nucleotide sequence ID" value="NZ_CP042164.1"/>
</dbReference>
<protein>
    <submittedName>
        <fullName evidence="1">Alpha/beta hydrolase</fullName>
    </submittedName>
</protein>
<evidence type="ECO:0000313" key="2">
    <source>
        <dbReference type="Proteomes" id="UP001220209"/>
    </source>
</evidence>
<reference evidence="1 2" key="1">
    <citation type="submission" date="2021-12" db="EMBL/GenBank/DDBJ databases">
        <title>Genomic and phenotypic characterization of three Burkholderia contaminans isolates recovered from different sources.</title>
        <authorList>
            <person name="Lopez De Volder A."/>
            <person name="Fan Y."/>
            <person name="Nunvar J."/>
            <person name="Herrera T."/>
            <person name="Timp W."/>
            <person name="Degrossi J."/>
        </authorList>
    </citation>
    <scope>NUCLEOTIDE SEQUENCE [LARGE SCALE GENOMIC DNA]</scope>
    <source>
        <strain evidence="1 2">LMG 23361</strain>
    </source>
</reference>
<evidence type="ECO:0000313" key="1">
    <source>
        <dbReference type="EMBL" id="WFN18056.1"/>
    </source>
</evidence>
<sequence>MNSATFDHPNVLLGTLLAKGGRAHRLARLKALHEICRRHQESGSRDFSLSTIGRLAEAEGVLKGRVLYNMQSADYRELISAWATYAGPPTLRPSKPLASHEYLMRIHDPAIRSIMQAIIGERDKLRAEVNLLKSNAQVVVDRRPIGVRASGDAIALPTTTNGHNAQLTPSEREALGKAVSADYLERHGLHEGSHGEIVNEHGRTVFDVGFARAIRKILGA</sequence>
<dbReference type="EMBL" id="CP090640">
    <property type="protein sequence ID" value="WFN18056.1"/>
    <property type="molecule type" value="Genomic_DNA"/>
</dbReference>
<dbReference type="InterPro" id="IPR048061">
    <property type="entry name" value="GmtX-like"/>
</dbReference>
<dbReference type="AlphaFoldDB" id="A0A7Z1B807"/>
<dbReference type="GeneID" id="93194087"/>
<dbReference type="OrthoDB" id="3034762at2"/>
<organism evidence="1 2">
    <name type="scientific">Burkholderia contaminans</name>
    <dbReference type="NCBI Taxonomy" id="488447"/>
    <lineage>
        <taxon>Bacteria</taxon>
        <taxon>Pseudomonadati</taxon>
        <taxon>Pseudomonadota</taxon>
        <taxon>Betaproteobacteria</taxon>
        <taxon>Burkholderiales</taxon>
        <taxon>Burkholderiaceae</taxon>
        <taxon>Burkholderia</taxon>
        <taxon>Burkholderia cepacia complex</taxon>
    </lineage>
</organism>